<evidence type="ECO:0000256" key="1">
    <source>
        <dbReference type="ARBA" id="ARBA00004496"/>
    </source>
</evidence>
<dbReference type="Proteomes" id="UP000671913">
    <property type="component" value="Chromosome"/>
</dbReference>
<accession>A0A974Y2E6</accession>
<dbReference type="Pfam" id="PF21982">
    <property type="entry name" value="RecX_HTH1"/>
    <property type="match status" value="1"/>
</dbReference>
<protein>
    <recommendedName>
        <fullName evidence="3 5">Regulatory protein RecX</fullName>
    </recommendedName>
</protein>
<evidence type="ECO:0000259" key="7">
    <source>
        <dbReference type="Pfam" id="PF21982"/>
    </source>
</evidence>
<reference evidence="8" key="1">
    <citation type="submission" date="2020-08" db="EMBL/GenBank/DDBJ databases">
        <title>Genomic insights into the carbon and energy metabolism of the first obligate autotrophic acetogenic bacterium Aceticella autotrophica gen. nov., sp. nov.</title>
        <authorList>
            <person name="Toshchakov S.V."/>
            <person name="Elcheninov A.G."/>
            <person name="Kublanov I.V."/>
            <person name="Frolov E.N."/>
            <person name="Lebedinsky A.V."/>
        </authorList>
    </citation>
    <scope>NUCLEOTIDE SEQUENCE</scope>
    <source>
        <strain evidence="8">3443-3Ac</strain>
    </source>
</reference>
<dbReference type="Pfam" id="PF02631">
    <property type="entry name" value="RecX_HTH2"/>
    <property type="match status" value="1"/>
</dbReference>
<evidence type="ECO:0000256" key="2">
    <source>
        <dbReference type="ARBA" id="ARBA00009695"/>
    </source>
</evidence>
<feature type="domain" description="RecX first three-helical" evidence="7">
    <location>
        <begin position="63"/>
        <end position="97"/>
    </location>
</feature>
<dbReference type="HAMAP" id="MF_01114">
    <property type="entry name" value="RecX"/>
    <property type="match status" value="1"/>
</dbReference>
<comment type="similarity">
    <text evidence="2 5">Belongs to the RecX family.</text>
</comment>
<name>A0A974Y2E6_9THEO</name>
<evidence type="ECO:0000256" key="3">
    <source>
        <dbReference type="ARBA" id="ARBA00018111"/>
    </source>
</evidence>
<dbReference type="GO" id="GO:0005737">
    <property type="term" value="C:cytoplasm"/>
    <property type="evidence" value="ECO:0007669"/>
    <property type="project" value="UniProtKB-SubCell"/>
</dbReference>
<keyword evidence="9" id="KW-1185">Reference proteome</keyword>
<dbReference type="PANTHER" id="PTHR33602">
    <property type="entry name" value="REGULATORY PROTEIN RECX FAMILY PROTEIN"/>
    <property type="match status" value="1"/>
</dbReference>
<keyword evidence="4 5" id="KW-0963">Cytoplasm</keyword>
<dbReference type="InterPro" id="IPR003783">
    <property type="entry name" value="Regulatory_RecX"/>
</dbReference>
<dbReference type="GO" id="GO:0006282">
    <property type="term" value="P:regulation of DNA repair"/>
    <property type="evidence" value="ECO:0007669"/>
    <property type="project" value="UniProtKB-UniRule"/>
</dbReference>
<comment type="function">
    <text evidence="5">Modulates RecA activity.</text>
</comment>
<evidence type="ECO:0000313" key="9">
    <source>
        <dbReference type="Proteomes" id="UP000671913"/>
    </source>
</evidence>
<evidence type="ECO:0000256" key="4">
    <source>
        <dbReference type="ARBA" id="ARBA00022490"/>
    </source>
</evidence>
<dbReference type="InterPro" id="IPR036388">
    <property type="entry name" value="WH-like_DNA-bd_sf"/>
</dbReference>
<dbReference type="KEGG" id="aaut:ACETAC_05355"/>
<dbReference type="AlphaFoldDB" id="A0A974Y2E6"/>
<proteinExistence type="inferred from homology"/>
<sequence>MYITMIEKQKKNNKRFNIYIDNKYVFSASYEELNFLDLKEGKEIDDEHYNYYLNYLLKRKAENTAVQFLSYKMRTEKELQEKLKSKDFPDDIINDIIFKFKELKYIDDRYYAELYIEEKKEQLHSKYRIFSELKVKGIDTIIISDVLEDKYPDELEIIKRILYKKRKTSKDIVKIKAYLYRNGFKIDDINKALKLEELKS</sequence>
<dbReference type="InterPro" id="IPR053924">
    <property type="entry name" value="RecX_HTH_2nd"/>
</dbReference>
<organism evidence="8 9">
    <name type="scientific">Aceticella autotrophica</name>
    <dbReference type="NCBI Taxonomy" id="2755338"/>
    <lineage>
        <taxon>Bacteria</taxon>
        <taxon>Bacillati</taxon>
        <taxon>Bacillota</taxon>
        <taxon>Clostridia</taxon>
        <taxon>Thermoanaerobacterales</taxon>
        <taxon>Thermoanaerobacteraceae</taxon>
        <taxon>Aceticella</taxon>
    </lineage>
</organism>
<gene>
    <name evidence="5" type="primary">recX</name>
    <name evidence="8" type="ORF">ACETAC_05355</name>
</gene>
<evidence type="ECO:0000256" key="5">
    <source>
        <dbReference type="HAMAP-Rule" id="MF_01114"/>
    </source>
</evidence>
<dbReference type="InterPro" id="IPR053926">
    <property type="entry name" value="RecX_HTH_1st"/>
</dbReference>
<evidence type="ECO:0000313" key="8">
    <source>
        <dbReference type="EMBL" id="QSZ26374.1"/>
    </source>
</evidence>
<dbReference type="PANTHER" id="PTHR33602:SF1">
    <property type="entry name" value="REGULATORY PROTEIN RECX FAMILY PROTEIN"/>
    <property type="match status" value="1"/>
</dbReference>
<feature type="domain" description="RecX second three-helical" evidence="6">
    <location>
        <begin position="107"/>
        <end position="147"/>
    </location>
</feature>
<comment type="subcellular location">
    <subcellularLocation>
        <location evidence="1 5">Cytoplasm</location>
    </subcellularLocation>
</comment>
<dbReference type="Gene3D" id="1.10.10.10">
    <property type="entry name" value="Winged helix-like DNA-binding domain superfamily/Winged helix DNA-binding domain"/>
    <property type="match status" value="2"/>
</dbReference>
<evidence type="ECO:0000259" key="6">
    <source>
        <dbReference type="Pfam" id="PF02631"/>
    </source>
</evidence>
<dbReference type="EMBL" id="CP060096">
    <property type="protein sequence ID" value="QSZ26374.1"/>
    <property type="molecule type" value="Genomic_DNA"/>
</dbReference>